<dbReference type="InterPro" id="IPR050295">
    <property type="entry name" value="Plant_2OG-oxidoreductases"/>
</dbReference>
<protein>
    <recommendedName>
        <fullName evidence="3">feruloyl-CoA 6-hydroxylase</fullName>
        <ecNumber evidence="3">1.14.11.61</ecNumber>
    </recommendedName>
</protein>
<dbReference type="SUPFAM" id="SSF51197">
    <property type="entry name" value="Clavaminate synthase-like"/>
    <property type="match status" value="1"/>
</dbReference>
<evidence type="ECO:0000313" key="11">
    <source>
        <dbReference type="Proteomes" id="UP000595140"/>
    </source>
</evidence>
<evidence type="ECO:0000256" key="5">
    <source>
        <dbReference type="ARBA" id="ARBA00023002"/>
    </source>
</evidence>
<organism evidence="10 11">
    <name type="scientific">Cuscuta campestris</name>
    <dbReference type="NCBI Taxonomy" id="132261"/>
    <lineage>
        <taxon>Eukaryota</taxon>
        <taxon>Viridiplantae</taxon>
        <taxon>Streptophyta</taxon>
        <taxon>Embryophyta</taxon>
        <taxon>Tracheophyta</taxon>
        <taxon>Spermatophyta</taxon>
        <taxon>Magnoliopsida</taxon>
        <taxon>eudicotyledons</taxon>
        <taxon>Gunneridae</taxon>
        <taxon>Pentapetalae</taxon>
        <taxon>asterids</taxon>
        <taxon>lamiids</taxon>
        <taxon>Solanales</taxon>
        <taxon>Convolvulaceae</taxon>
        <taxon>Cuscuteae</taxon>
        <taxon>Cuscuta</taxon>
        <taxon>Cuscuta subgen. Grammica</taxon>
        <taxon>Cuscuta sect. Cleistogrammica</taxon>
    </lineage>
</organism>
<dbReference type="Pfam" id="PF03171">
    <property type="entry name" value="2OG-FeII_Oxy"/>
    <property type="match status" value="1"/>
</dbReference>
<dbReference type="PANTHER" id="PTHR47991">
    <property type="entry name" value="OXOGLUTARATE/IRON-DEPENDENT DIOXYGENASE"/>
    <property type="match status" value="1"/>
</dbReference>
<dbReference type="OrthoDB" id="288590at2759"/>
<dbReference type="GO" id="GO:0016706">
    <property type="term" value="F:2-oxoglutarate-dependent dioxygenase activity"/>
    <property type="evidence" value="ECO:0007669"/>
    <property type="project" value="UniProtKB-ARBA"/>
</dbReference>
<feature type="domain" description="Fe2OG dioxygenase" evidence="9">
    <location>
        <begin position="250"/>
        <end position="350"/>
    </location>
</feature>
<sequence>MLLKASYIFPDVACFSAQPASSRSLQDARNWSPISRKGFSRSIMKCTYQQPGSLTCNASNKGSFRWAKDATCPSMTSKHILPDDKRPMLADVSGCCIPVIDMDAPSNVVIQSIASACEEYGFFHVINHKIPQELCHSMLEAVLDLFHLPPEEKSLLYSDDLNRDVRICHHFRKHQTSAEKIPMWSEVFKHSWHPHDDFTQALPMNPPQYREAIHLYAKHVGNLMTSLMGFMSQGLGLGADCLTNRIGENPTYRVQANYYPPCPSPELTLGLGVHTDRDALTVILPTPEVQGLQVMKDDKWIMVDPIPGALVVNLGDQLQVLSNGKYKSVLHRAITNNSKSRVSLAMFYGPSKDTIIGPIEDLVDDNHPRKYRSYRFSEFIDEFRRQAGNNRIIKEAFEVSG</sequence>
<evidence type="ECO:0000256" key="3">
    <source>
        <dbReference type="ARBA" id="ARBA00012885"/>
    </source>
</evidence>
<dbReference type="InterPro" id="IPR044861">
    <property type="entry name" value="IPNS-like_FE2OG_OXY"/>
</dbReference>
<dbReference type="AlphaFoldDB" id="A0A484KP04"/>
<dbReference type="Pfam" id="PF14226">
    <property type="entry name" value="DIOX_N"/>
    <property type="match status" value="1"/>
</dbReference>
<keyword evidence="5 8" id="KW-0560">Oxidoreductase</keyword>
<dbReference type="GO" id="GO:0009805">
    <property type="term" value="P:coumarin biosynthetic process"/>
    <property type="evidence" value="ECO:0007669"/>
    <property type="project" value="UniProtKB-ARBA"/>
</dbReference>
<evidence type="ECO:0000259" key="9">
    <source>
        <dbReference type="PROSITE" id="PS51471"/>
    </source>
</evidence>
<keyword evidence="11" id="KW-1185">Reference proteome</keyword>
<comment type="catalytic activity">
    <reaction evidence="7">
        <text>(E)-feruloyl-CoA + 2-oxoglutarate + O2 = (E)-6-hydroxyferuloyl-CoA + succinate + CO2</text>
        <dbReference type="Rhea" id="RHEA:57856"/>
        <dbReference type="ChEBI" id="CHEBI:15379"/>
        <dbReference type="ChEBI" id="CHEBI:16526"/>
        <dbReference type="ChEBI" id="CHEBI:16810"/>
        <dbReference type="ChEBI" id="CHEBI:30031"/>
        <dbReference type="ChEBI" id="CHEBI:87305"/>
        <dbReference type="ChEBI" id="CHEBI:142390"/>
        <dbReference type="EC" id="1.14.11.61"/>
    </reaction>
</comment>
<dbReference type="EC" id="1.14.11.61" evidence="3"/>
<evidence type="ECO:0000256" key="7">
    <source>
        <dbReference type="ARBA" id="ARBA00048503"/>
    </source>
</evidence>
<evidence type="ECO:0000256" key="2">
    <source>
        <dbReference type="ARBA" id="ARBA00008056"/>
    </source>
</evidence>
<accession>A0A484KP04</accession>
<dbReference type="InterPro" id="IPR027443">
    <property type="entry name" value="IPNS-like_sf"/>
</dbReference>
<comment type="pathway">
    <text evidence="1">Phenylpropanoid metabolism.</text>
</comment>
<reference evidence="10 11" key="1">
    <citation type="submission" date="2018-04" db="EMBL/GenBank/DDBJ databases">
        <authorList>
            <person name="Vogel A."/>
        </authorList>
    </citation>
    <scope>NUCLEOTIDE SEQUENCE [LARGE SCALE GENOMIC DNA]</scope>
</reference>
<evidence type="ECO:0000256" key="6">
    <source>
        <dbReference type="ARBA" id="ARBA00023004"/>
    </source>
</evidence>
<evidence type="ECO:0000256" key="8">
    <source>
        <dbReference type="RuleBase" id="RU003682"/>
    </source>
</evidence>
<dbReference type="Gene3D" id="2.60.120.330">
    <property type="entry name" value="B-lactam Antibiotic, Isopenicillin N Synthase, Chain"/>
    <property type="match status" value="1"/>
</dbReference>
<evidence type="ECO:0000313" key="10">
    <source>
        <dbReference type="EMBL" id="VFQ64887.1"/>
    </source>
</evidence>
<keyword evidence="6 8" id="KW-0408">Iron</keyword>
<evidence type="ECO:0000256" key="4">
    <source>
        <dbReference type="ARBA" id="ARBA00022723"/>
    </source>
</evidence>
<gene>
    <name evidence="10" type="ORF">CCAM_LOCUS6663</name>
</gene>
<dbReference type="GO" id="GO:0002238">
    <property type="term" value="P:response to molecule of fungal origin"/>
    <property type="evidence" value="ECO:0007669"/>
    <property type="project" value="UniProtKB-ARBA"/>
</dbReference>
<dbReference type="EMBL" id="OOIL02000448">
    <property type="protein sequence ID" value="VFQ64887.1"/>
    <property type="molecule type" value="Genomic_DNA"/>
</dbReference>
<dbReference type="InterPro" id="IPR026992">
    <property type="entry name" value="DIOX_N"/>
</dbReference>
<keyword evidence="4 8" id="KW-0479">Metal-binding</keyword>
<dbReference type="Proteomes" id="UP000595140">
    <property type="component" value="Unassembled WGS sequence"/>
</dbReference>
<dbReference type="InterPro" id="IPR005123">
    <property type="entry name" value="Oxoglu/Fe-dep_dioxygenase_dom"/>
</dbReference>
<evidence type="ECO:0000256" key="1">
    <source>
        <dbReference type="ARBA" id="ARBA00004918"/>
    </source>
</evidence>
<name>A0A484KP04_9ASTE</name>
<proteinExistence type="inferred from homology"/>
<dbReference type="PROSITE" id="PS51471">
    <property type="entry name" value="FE2OG_OXY"/>
    <property type="match status" value="1"/>
</dbReference>
<comment type="similarity">
    <text evidence="2 8">Belongs to the iron/ascorbate-dependent oxidoreductase family.</text>
</comment>
<dbReference type="GO" id="GO:0046872">
    <property type="term" value="F:metal ion binding"/>
    <property type="evidence" value="ECO:0007669"/>
    <property type="project" value="UniProtKB-KW"/>
</dbReference>